<gene>
    <name evidence="1" type="ORF">A9K55_005302</name>
</gene>
<dbReference type="Proteomes" id="UP000323067">
    <property type="component" value="Chromosome v"/>
</dbReference>
<protein>
    <submittedName>
        <fullName evidence="1">Uncharacterized protein</fullName>
    </submittedName>
</protein>
<name>A0A2H4SPA6_CORMI</name>
<sequence>MFAFHDAGQSKYLVMYLLLRKKKKYRAGPTPGLLKRQPKNEAAEQPHASAAFQTQLIITPKLLHSALPYLSFSNTRPPPPVPRLFSSHRLTILLSQELVLNSNRSNNTKGIRYLPRENAHTPLPHTRDFLSAILSEELGAWPWVVPPFAPDRRREALVTTPFHTYANGMCINSFY</sequence>
<organism evidence="1 2">
    <name type="scientific">Cordyceps militaris</name>
    <name type="common">Caterpillar fungus</name>
    <name type="synonym">Clavaria militaris</name>
    <dbReference type="NCBI Taxonomy" id="73501"/>
    <lineage>
        <taxon>Eukaryota</taxon>
        <taxon>Fungi</taxon>
        <taxon>Dikarya</taxon>
        <taxon>Ascomycota</taxon>
        <taxon>Pezizomycotina</taxon>
        <taxon>Sordariomycetes</taxon>
        <taxon>Hypocreomycetidae</taxon>
        <taxon>Hypocreales</taxon>
        <taxon>Cordycipitaceae</taxon>
        <taxon>Cordyceps</taxon>
    </lineage>
</organism>
<accession>A0A2H4SPA6</accession>
<reference evidence="1 2" key="1">
    <citation type="journal article" date="2017" name="BMC Genomics">
        <title>Chromosome level assembly and secondary metabolite potential of the parasitic fungus Cordyceps militaris.</title>
        <authorList>
            <person name="Kramer G.J."/>
            <person name="Nodwell J.R."/>
        </authorList>
    </citation>
    <scope>NUCLEOTIDE SEQUENCE [LARGE SCALE GENOMIC DNA]</scope>
    <source>
        <strain evidence="1 2">ATCC 34164</strain>
    </source>
</reference>
<dbReference type="VEuPathDB" id="FungiDB:A9K55_005302"/>
<dbReference type="VEuPathDB" id="FungiDB:CCM_08120"/>
<dbReference type="EMBL" id="CP023325">
    <property type="protein sequence ID" value="ATY64936.1"/>
    <property type="molecule type" value="Genomic_DNA"/>
</dbReference>
<evidence type="ECO:0000313" key="2">
    <source>
        <dbReference type="Proteomes" id="UP000323067"/>
    </source>
</evidence>
<dbReference type="AlphaFoldDB" id="A0A2H4SPA6"/>
<evidence type="ECO:0000313" key="1">
    <source>
        <dbReference type="EMBL" id="ATY64936.1"/>
    </source>
</evidence>
<proteinExistence type="predicted"/>